<feature type="chain" id="PRO_5043129599" evidence="7">
    <location>
        <begin position="27"/>
        <end position="689"/>
    </location>
</feature>
<dbReference type="OrthoDB" id="9811036at2"/>
<dbReference type="InterPro" id="IPR036249">
    <property type="entry name" value="Thioredoxin-like_sf"/>
</dbReference>
<dbReference type="EMBL" id="LKHV01000019">
    <property type="protein sequence ID" value="KRG17302.1"/>
    <property type="molecule type" value="Genomic_DNA"/>
</dbReference>
<dbReference type="Pfam" id="PF11412">
    <property type="entry name" value="DsbD_N"/>
    <property type="match status" value="1"/>
</dbReference>
<keyword evidence="10" id="KW-0560">Oxidoreductase</keyword>
<feature type="transmembrane region" description="Helical" evidence="6">
    <location>
        <begin position="492"/>
        <end position="509"/>
    </location>
</feature>
<gene>
    <name evidence="10" type="primary">dsbD_2</name>
    <name evidence="11" type="ORF">CC99x_000420</name>
    <name evidence="10" type="ORF">CC99x_02450</name>
</gene>
<dbReference type="PATRIC" id="fig|1590042.3.peg.2509"/>
<keyword evidence="3" id="KW-0201">Cytochrome c-type biogenesis</keyword>
<dbReference type="AlphaFoldDB" id="A0A0Q9Y954"/>
<dbReference type="InterPro" id="IPR028250">
    <property type="entry name" value="DsbDN"/>
</dbReference>
<organism evidence="10">
    <name type="scientific">Candidatus Berkiella cookevillensis</name>
    <dbReference type="NCBI Taxonomy" id="437022"/>
    <lineage>
        <taxon>Bacteria</taxon>
        <taxon>Pseudomonadati</taxon>
        <taxon>Pseudomonadota</taxon>
        <taxon>Gammaproteobacteria</taxon>
        <taxon>Candidatus Berkiellales</taxon>
        <taxon>Candidatus Berkiellaceae</taxon>
        <taxon>Candidatus Berkiella</taxon>
    </lineage>
</organism>
<dbReference type="Gene3D" id="3.40.30.10">
    <property type="entry name" value="Glutaredoxin"/>
    <property type="match status" value="1"/>
</dbReference>
<feature type="transmembrane region" description="Helical" evidence="6">
    <location>
        <begin position="450"/>
        <end position="472"/>
    </location>
</feature>
<dbReference type="InterPro" id="IPR003834">
    <property type="entry name" value="Cyt_c_assmbl_TM_dom"/>
</dbReference>
<evidence type="ECO:0000259" key="9">
    <source>
        <dbReference type="Pfam" id="PF11412"/>
    </source>
</evidence>
<feature type="transmembrane region" description="Helical" evidence="6">
    <location>
        <begin position="336"/>
        <end position="357"/>
    </location>
</feature>
<dbReference type="Proteomes" id="UP000051494">
    <property type="component" value="Unassembled WGS sequence"/>
</dbReference>
<feature type="transmembrane region" description="Helical" evidence="6">
    <location>
        <begin position="546"/>
        <end position="565"/>
    </location>
</feature>
<keyword evidence="2 6" id="KW-0812">Transmembrane</keyword>
<feature type="signal peptide" evidence="7">
    <location>
        <begin position="1"/>
        <end position="26"/>
    </location>
</feature>
<dbReference type="GO" id="GO:0047134">
    <property type="term" value="F:protein-disulfide reductase [NAD(P)H] activity"/>
    <property type="evidence" value="ECO:0007669"/>
    <property type="project" value="UniProtKB-EC"/>
</dbReference>
<keyword evidence="12" id="KW-1185">Reference proteome</keyword>
<dbReference type="RefSeq" id="WP_057625537.1">
    <property type="nucleotide sequence ID" value="NZ_LKHV02000001.1"/>
</dbReference>
<proteinExistence type="predicted"/>
<evidence type="ECO:0000313" key="12">
    <source>
        <dbReference type="Proteomes" id="UP000051494"/>
    </source>
</evidence>
<dbReference type="CDD" id="cd02953">
    <property type="entry name" value="DsbDgamma"/>
    <property type="match status" value="1"/>
</dbReference>
<name>A0A0Q9Y954_9GAMM</name>
<feature type="domain" description="Cytochrome C biogenesis protein transmembrane" evidence="8">
    <location>
        <begin position="293"/>
        <end position="505"/>
    </location>
</feature>
<evidence type="ECO:0000256" key="5">
    <source>
        <dbReference type="ARBA" id="ARBA00023136"/>
    </source>
</evidence>
<dbReference type="GO" id="GO:0017004">
    <property type="term" value="P:cytochrome complex assembly"/>
    <property type="evidence" value="ECO:0007669"/>
    <property type="project" value="UniProtKB-KW"/>
</dbReference>
<evidence type="ECO:0000256" key="1">
    <source>
        <dbReference type="ARBA" id="ARBA00004141"/>
    </source>
</evidence>
<dbReference type="GO" id="GO:0016020">
    <property type="term" value="C:membrane"/>
    <property type="evidence" value="ECO:0007669"/>
    <property type="project" value="UniProtKB-SubCell"/>
</dbReference>
<dbReference type="EMBL" id="LKHV02000001">
    <property type="protein sequence ID" value="MCS5707357.1"/>
    <property type="molecule type" value="Genomic_DNA"/>
</dbReference>
<evidence type="ECO:0000259" key="8">
    <source>
        <dbReference type="Pfam" id="PF02683"/>
    </source>
</evidence>
<feature type="transmembrane region" description="Helical" evidence="6">
    <location>
        <begin position="418"/>
        <end position="444"/>
    </location>
</feature>
<dbReference type="SUPFAM" id="SSF52833">
    <property type="entry name" value="Thioredoxin-like"/>
    <property type="match status" value="1"/>
</dbReference>
<keyword evidence="5 6" id="KW-0472">Membrane</keyword>
<dbReference type="EC" id="1.8.1.8" evidence="10"/>
<keyword evidence="4 6" id="KW-1133">Transmembrane helix</keyword>
<dbReference type="STRING" id="437022.CC99x_02450"/>
<reference evidence="11" key="3">
    <citation type="submission" date="2021-06" db="EMBL/GenBank/DDBJ databases">
        <title>Genomic Description and Analysis of Intracellular Bacteria, Candidatus Berkiella cookevillensis and Candidatus Berkiella aquae.</title>
        <authorList>
            <person name="Kidane D.T."/>
            <person name="Mehari Y.T."/>
            <person name="Rice F.C."/>
            <person name="Arivett B.A."/>
            <person name="Farone A.L."/>
            <person name="Berk S.G."/>
            <person name="Farone M.B."/>
        </authorList>
    </citation>
    <scope>NUCLEOTIDE SEQUENCE</scope>
    <source>
        <strain evidence="11">CC99</strain>
    </source>
</reference>
<dbReference type="PANTHER" id="PTHR32234">
    <property type="entry name" value="THIOL:DISULFIDE INTERCHANGE PROTEIN DSBD"/>
    <property type="match status" value="1"/>
</dbReference>
<evidence type="ECO:0000256" key="4">
    <source>
        <dbReference type="ARBA" id="ARBA00022989"/>
    </source>
</evidence>
<sequence length="689" mass="75572">MTGRKIIAMLCCAIVVAICTLSTSMAASSSAVKLRYTTAQLHSEYDVVDPQASFYVLFHLQIAPGWHTYWLNPGDSGAPPHLIWELPEGWKASEIIWQPPHRIPVGGLMNYGYDQNAYHLIKITPEPKANGKARLKAHASWLVCEEECIPERADLSIDVGLGAAIPSSAYALIHTLEKSSNLEKISGTYTFENNETIGLEFAASSMPATNAAYFYSSVPGSSEPAAKQEIIRNDEIVHMTFKKGVVTLPETFSGILEIAAENGLEYKEAHLAQHASFASTDKLQSAFAPSLLITLFFAFLGGVILNAMPCVFPVLSLKALSLSQKVNKEAKTIRRYGYSYTLGVIVSFMLIACLLFMLKAMGNVVGWGYQMQSPYFVAILVYLLFLIGLNLSGYFEIAFSMNFKGSADSHKESLKSSFATGALVTLVATPCTAPFMATALGVAFVQSPVIGMAIFIAMGFGVAFPYLALTTIPGALKWLPKPGVWMVHFKQFLAFPMFISAVWLIWVFAQQLGINATALLLLGLILLTMSIWLWKVIVPRTLFAQIILFILLTALALLPIVNLPIPVDMTTEQMGGKKGATLMYNEATLQQYRDEGRAIFVYATAAWCITCKLNERVAIHDQAVQQHIARSGITVMVADWTNEDPAITQFLEKYERAGVPLYVFFPANGAKPRILPQLLSPSILIEALS</sequence>
<evidence type="ECO:0000256" key="3">
    <source>
        <dbReference type="ARBA" id="ARBA00022748"/>
    </source>
</evidence>
<evidence type="ECO:0000256" key="6">
    <source>
        <dbReference type="SAM" id="Phobius"/>
    </source>
</evidence>
<keyword evidence="7" id="KW-0732">Signal</keyword>
<reference evidence="11" key="2">
    <citation type="journal article" date="2016" name="Genome Announc.">
        <title>Draft Genome Sequences of Two Novel Amoeba-Resistant Intranuclear Bacteria, 'Candidatus Berkiella cookevillensis' and 'Candidatus Berkiella aquae'.</title>
        <authorList>
            <person name="Mehari Y.T."/>
            <person name="Arivett B.A."/>
            <person name="Farone A.L."/>
            <person name="Gunderson J.H."/>
            <person name="Farone M.B."/>
        </authorList>
    </citation>
    <scope>NUCLEOTIDE SEQUENCE</scope>
    <source>
        <strain evidence="11">CC99</strain>
    </source>
</reference>
<dbReference type="GO" id="GO:0045454">
    <property type="term" value="P:cell redox homeostasis"/>
    <property type="evidence" value="ECO:0007669"/>
    <property type="project" value="TreeGrafter"/>
</dbReference>
<dbReference type="Pfam" id="PF02683">
    <property type="entry name" value="DsbD_TM"/>
    <property type="match status" value="1"/>
</dbReference>
<feature type="domain" description="Thiol:disulfide interchange protein DsbD N-terminal" evidence="9">
    <location>
        <begin position="50"/>
        <end position="155"/>
    </location>
</feature>
<dbReference type="InterPro" id="IPR035671">
    <property type="entry name" value="DsbD_gamma"/>
</dbReference>
<reference evidence="10" key="1">
    <citation type="submission" date="2015-09" db="EMBL/GenBank/DDBJ databases">
        <title>Draft Genome Sequences of Two Novel Amoeba-resistant Intranuclear Bacteria, Candidatus Berkiella cookevillensis and Candidatus Berkiella aquae.</title>
        <authorList>
            <person name="Mehari Y.T."/>
            <person name="Arivett B.A."/>
            <person name="Farone A.L."/>
            <person name="Gunderson J.H."/>
            <person name="Farone M.B."/>
        </authorList>
    </citation>
    <scope>NUCLEOTIDE SEQUENCE [LARGE SCALE GENOMIC DNA]</scope>
    <source>
        <strain evidence="10">CC99</strain>
    </source>
</reference>
<accession>A0A0Q9Y954</accession>
<dbReference type="Pfam" id="PF13899">
    <property type="entry name" value="Thioredoxin_7"/>
    <property type="match status" value="1"/>
</dbReference>
<feature type="transmembrane region" description="Helical" evidence="6">
    <location>
        <begin position="291"/>
        <end position="315"/>
    </location>
</feature>
<evidence type="ECO:0000256" key="7">
    <source>
        <dbReference type="SAM" id="SignalP"/>
    </source>
</evidence>
<comment type="caution">
    <text evidence="10">The sequence shown here is derived from an EMBL/GenBank/DDBJ whole genome shotgun (WGS) entry which is preliminary data.</text>
</comment>
<feature type="transmembrane region" description="Helical" evidence="6">
    <location>
        <begin position="515"/>
        <end position="534"/>
    </location>
</feature>
<evidence type="ECO:0000256" key="2">
    <source>
        <dbReference type="ARBA" id="ARBA00022692"/>
    </source>
</evidence>
<evidence type="ECO:0000313" key="11">
    <source>
        <dbReference type="EMBL" id="MCS5707357.1"/>
    </source>
</evidence>
<feature type="transmembrane region" description="Helical" evidence="6">
    <location>
        <begin position="377"/>
        <end position="397"/>
    </location>
</feature>
<evidence type="ECO:0000313" key="10">
    <source>
        <dbReference type="EMBL" id="KRG17302.1"/>
    </source>
</evidence>
<protein>
    <submittedName>
        <fullName evidence="10">Thiol:disulfide interchange protein DsbD</fullName>
        <ecNumber evidence="10">1.8.1.8</ecNumber>
    </submittedName>
    <submittedName>
        <fullName evidence="11">Thioredoxin family protein</fullName>
    </submittedName>
</protein>
<dbReference type="PANTHER" id="PTHR32234:SF3">
    <property type="entry name" value="SUPPRESSION OF COPPER SENSITIVITY PROTEIN"/>
    <property type="match status" value="1"/>
</dbReference>
<comment type="subcellular location">
    <subcellularLocation>
        <location evidence="1">Membrane</location>
        <topology evidence="1">Multi-pass membrane protein</topology>
    </subcellularLocation>
</comment>